<dbReference type="AlphaFoldDB" id="A0A8T9Q6W1"/>
<keyword evidence="7" id="KW-1185">Reference proteome</keyword>
<dbReference type="InterPro" id="IPR013766">
    <property type="entry name" value="Thioredoxin_domain"/>
</dbReference>
<dbReference type="PROSITE" id="PS51352">
    <property type="entry name" value="THIOREDOXIN_2"/>
    <property type="match status" value="1"/>
</dbReference>
<dbReference type="CDD" id="cd02966">
    <property type="entry name" value="TlpA_like_family"/>
    <property type="match status" value="1"/>
</dbReference>
<gene>
    <name evidence="6" type="ORF">MUN79_04910</name>
</gene>
<dbReference type="GO" id="GO:0030313">
    <property type="term" value="C:cell envelope"/>
    <property type="evidence" value="ECO:0007669"/>
    <property type="project" value="UniProtKB-SubCell"/>
</dbReference>
<feature type="domain" description="Thioredoxin" evidence="5">
    <location>
        <begin position="320"/>
        <end position="465"/>
    </location>
</feature>
<dbReference type="Pfam" id="PF08534">
    <property type="entry name" value="Redoxin"/>
    <property type="match status" value="1"/>
</dbReference>
<protein>
    <submittedName>
        <fullName evidence="6">Redoxin family protein</fullName>
    </submittedName>
</protein>
<evidence type="ECO:0000313" key="6">
    <source>
        <dbReference type="EMBL" id="UOQ73307.1"/>
    </source>
</evidence>
<dbReference type="RefSeq" id="WP_244676661.1">
    <property type="nucleotide sequence ID" value="NZ_CP095046.1"/>
</dbReference>
<dbReference type="KEGG" id="hcu:MUN79_04910"/>
<dbReference type="SUPFAM" id="SSF52833">
    <property type="entry name" value="Thioredoxin-like"/>
    <property type="match status" value="1"/>
</dbReference>
<evidence type="ECO:0000256" key="2">
    <source>
        <dbReference type="ARBA" id="ARBA00022748"/>
    </source>
</evidence>
<proteinExistence type="predicted"/>
<dbReference type="Gene3D" id="3.40.30.10">
    <property type="entry name" value="Glutaredoxin"/>
    <property type="match status" value="1"/>
</dbReference>
<dbReference type="EMBL" id="CP095046">
    <property type="protein sequence ID" value="UOQ73307.1"/>
    <property type="molecule type" value="Genomic_DNA"/>
</dbReference>
<evidence type="ECO:0000256" key="1">
    <source>
        <dbReference type="ARBA" id="ARBA00004196"/>
    </source>
</evidence>
<accession>A0A8T9Q6W1</accession>
<keyword evidence="4" id="KW-0676">Redox-active center</keyword>
<comment type="subcellular location">
    <subcellularLocation>
        <location evidence="1">Cell envelope</location>
    </subcellularLocation>
</comment>
<dbReference type="PANTHER" id="PTHR42852:SF6">
    <property type="entry name" value="THIOL:DISULFIDE INTERCHANGE PROTEIN DSBE"/>
    <property type="match status" value="1"/>
</dbReference>
<evidence type="ECO:0000256" key="3">
    <source>
        <dbReference type="ARBA" id="ARBA00023157"/>
    </source>
</evidence>
<keyword evidence="2" id="KW-0201">Cytochrome c-type biogenesis</keyword>
<dbReference type="PANTHER" id="PTHR42852">
    <property type="entry name" value="THIOL:DISULFIDE INTERCHANGE PROTEIN DSBE"/>
    <property type="match status" value="1"/>
</dbReference>
<dbReference type="GO" id="GO:0016491">
    <property type="term" value="F:oxidoreductase activity"/>
    <property type="evidence" value="ECO:0007669"/>
    <property type="project" value="InterPro"/>
</dbReference>
<evidence type="ECO:0000256" key="4">
    <source>
        <dbReference type="ARBA" id="ARBA00023284"/>
    </source>
</evidence>
<name>A0A8T9Q6W1_9BACT</name>
<dbReference type="InterPro" id="IPR036249">
    <property type="entry name" value="Thioredoxin-like_sf"/>
</dbReference>
<evidence type="ECO:0000259" key="5">
    <source>
        <dbReference type="PROSITE" id="PS51352"/>
    </source>
</evidence>
<keyword evidence="3" id="KW-1015">Disulfide bond</keyword>
<dbReference type="InterPro" id="IPR050553">
    <property type="entry name" value="Thioredoxin_ResA/DsbE_sf"/>
</dbReference>
<dbReference type="Proteomes" id="UP000831796">
    <property type="component" value="Chromosome"/>
</dbReference>
<evidence type="ECO:0000313" key="7">
    <source>
        <dbReference type="Proteomes" id="UP000831796"/>
    </source>
</evidence>
<organism evidence="6 7">
    <name type="scientific">Hymenobacter cellulosilyticus</name>
    <dbReference type="NCBI Taxonomy" id="2932248"/>
    <lineage>
        <taxon>Bacteria</taxon>
        <taxon>Pseudomonadati</taxon>
        <taxon>Bacteroidota</taxon>
        <taxon>Cytophagia</taxon>
        <taxon>Cytophagales</taxon>
        <taxon>Hymenobacteraceae</taxon>
        <taxon>Hymenobacter</taxon>
    </lineage>
</organism>
<reference evidence="6" key="1">
    <citation type="submission" date="2022-04" db="EMBL/GenBank/DDBJ databases">
        <title>Hymenobacter sp. isolated from the air.</title>
        <authorList>
            <person name="Won M."/>
            <person name="Lee C.-M."/>
            <person name="Woen H.-Y."/>
            <person name="Kwon S.-W."/>
        </authorList>
    </citation>
    <scope>NUCLEOTIDE SEQUENCE</scope>
    <source>
        <strain evidence="6">5116S-3</strain>
    </source>
</reference>
<sequence>MSALLVLPLAGKAQGTVTLTGKISSKTADTVAVSVRESPLDPKEQITYARVDNRGEFRLALNVNGPTKADLVYGDDVASLFLEPGNAMEIRFKGKDLSSSVSFKGKGAEANTYLAELDERFVENDGFQVLPDNINLYETPFLSFLDYRRKEEKKFFENYAQDNQLSPAFKEYAKAEIEYSYANDRLTFQDLREQVVATEGRLKMSPTYYDFLNDKALVNNPAALQNEQYQEFLINYVHYLAVASNHQRSDPDFYQVCYDMAKNQLSDPVRAVIMGRVLQESFRFGHVKQSAAMLQNYRSIDTKNEYYPVLQHDFETHKAFAIGAPAPDFKLISSTGDSVTLQSLRGKLVYINFWRTTSGLSLRDLPYAAELAKKFDGKPIVFLNVALDENEPAWKQLVIGKKLAGTHVRATGGMRSAIARAYAIQDVPAYFLLAEDGTFLNTKPKRLSSRAAVDEIKESFGKASTYSSTLPSSAGK</sequence>
<dbReference type="GO" id="GO:0017004">
    <property type="term" value="P:cytochrome complex assembly"/>
    <property type="evidence" value="ECO:0007669"/>
    <property type="project" value="UniProtKB-KW"/>
</dbReference>
<dbReference type="InterPro" id="IPR013740">
    <property type="entry name" value="Redoxin"/>
</dbReference>